<name>A0ABS9EDR8_9FLAO</name>
<dbReference type="SUPFAM" id="SSF47240">
    <property type="entry name" value="Ferritin-like"/>
    <property type="match status" value="1"/>
</dbReference>
<dbReference type="RefSeq" id="WP_236133195.1">
    <property type="nucleotide sequence ID" value="NZ_JAKGTH010000007.1"/>
</dbReference>
<dbReference type="CDD" id="cd07909">
    <property type="entry name" value="YciF"/>
    <property type="match status" value="1"/>
</dbReference>
<dbReference type="Pfam" id="PF05974">
    <property type="entry name" value="DUF892"/>
    <property type="match status" value="1"/>
</dbReference>
<dbReference type="Gene3D" id="1.20.1260.10">
    <property type="match status" value="1"/>
</dbReference>
<dbReference type="Proteomes" id="UP001179363">
    <property type="component" value="Unassembled WGS sequence"/>
</dbReference>
<dbReference type="InterPro" id="IPR009078">
    <property type="entry name" value="Ferritin-like_SF"/>
</dbReference>
<dbReference type="PANTHER" id="PTHR30565">
    <property type="entry name" value="PROTEIN YCIF"/>
    <property type="match status" value="1"/>
</dbReference>
<feature type="coiled-coil region" evidence="1">
    <location>
        <begin position="1"/>
        <end position="59"/>
    </location>
</feature>
<dbReference type="InterPro" id="IPR012347">
    <property type="entry name" value="Ferritin-like"/>
</dbReference>
<reference evidence="2" key="1">
    <citation type="submission" date="2022-01" db="EMBL/GenBank/DDBJ databases">
        <title>Gillisia lutea sp. nov., isolated from marine plastic residues from the Malvarosa beach (Valencia, Spain).</title>
        <authorList>
            <person name="Vidal-Verdu A."/>
            <person name="Molina-Menor E."/>
            <person name="Satari L."/>
            <person name="Pascual J."/>
            <person name="Pereto J."/>
            <person name="Porcar M."/>
        </authorList>
    </citation>
    <scope>NUCLEOTIDE SEQUENCE</scope>
    <source>
        <strain evidence="2">M10.2A</strain>
    </source>
</reference>
<dbReference type="PANTHER" id="PTHR30565:SF9">
    <property type="entry name" value="PROTEIN YCIF"/>
    <property type="match status" value="1"/>
</dbReference>
<sequence length="161" mass="18400">MKNLEELFEHQLQDLHSAEDQLTKALPKMIKAAEDSKLKKAFESHLEETEEHKKRIEEVCKELGFKSKGEKCKAMEGLIKEAEGFLKEVKDTDVKHAGMIAEAQRVEHYEISGYGTAVRYAKELGHKDIAKKLQKTLDEEYGADKKLNDLAEDRLNKKAKS</sequence>
<dbReference type="InterPro" id="IPR047114">
    <property type="entry name" value="YciF"/>
</dbReference>
<gene>
    <name evidence="2" type="ORF">L1I30_05160</name>
</gene>
<proteinExistence type="predicted"/>
<evidence type="ECO:0000256" key="1">
    <source>
        <dbReference type="SAM" id="Coils"/>
    </source>
</evidence>
<dbReference type="EMBL" id="JAKGTH010000007">
    <property type="protein sequence ID" value="MCF4101044.1"/>
    <property type="molecule type" value="Genomic_DNA"/>
</dbReference>
<keyword evidence="1" id="KW-0175">Coiled coil</keyword>
<protein>
    <submittedName>
        <fullName evidence="2">Ferritin-like domain-containing protein</fullName>
    </submittedName>
</protein>
<evidence type="ECO:0000313" key="2">
    <source>
        <dbReference type="EMBL" id="MCF4101044.1"/>
    </source>
</evidence>
<dbReference type="InterPro" id="IPR010287">
    <property type="entry name" value="DUF892_YciF-like"/>
</dbReference>
<evidence type="ECO:0000313" key="3">
    <source>
        <dbReference type="Proteomes" id="UP001179363"/>
    </source>
</evidence>
<organism evidence="2 3">
    <name type="scientific">Gillisia lutea</name>
    <dbReference type="NCBI Taxonomy" id="2909668"/>
    <lineage>
        <taxon>Bacteria</taxon>
        <taxon>Pseudomonadati</taxon>
        <taxon>Bacteroidota</taxon>
        <taxon>Flavobacteriia</taxon>
        <taxon>Flavobacteriales</taxon>
        <taxon>Flavobacteriaceae</taxon>
        <taxon>Gillisia</taxon>
    </lineage>
</organism>
<keyword evidence="3" id="KW-1185">Reference proteome</keyword>
<accession>A0ABS9EDR8</accession>
<comment type="caution">
    <text evidence="2">The sequence shown here is derived from an EMBL/GenBank/DDBJ whole genome shotgun (WGS) entry which is preliminary data.</text>
</comment>